<dbReference type="AlphaFoldDB" id="I0KD04"/>
<reference evidence="1 2" key="1">
    <citation type="journal article" date="2012" name="J. Bacteriol.">
        <title>Genome Sequence of Fibrella aestuarina BUZ 2T, a Filamentous Marine Bacterium.</title>
        <authorList>
            <person name="Filippini M."/>
            <person name="Qi W."/>
            <person name="Blom J."/>
            <person name="Goesmann A."/>
            <person name="Smits T.H."/>
            <person name="Bagheri H.C."/>
        </authorList>
    </citation>
    <scope>NUCLEOTIDE SEQUENCE [LARGE SCALE GENOMIC DNA]</scope>
    <source>
        <strain evidence="2">BUZ 2T</strain>
    </source>
</reference>
<keyword evidence="2" id="KW-1185">Reference proteome</keyword>
<name>I0KD04_9BACT</name>
<protein>
    <recommendedName>
        <fullName evidence="3">DUF4238 domain-containing protein</fullName>
    </recommendedName>
</protein>
<dbReference type="HOGENOM" id="CLU_902234_0_0_10"/>
<dbReference type="InterPro" id="IPR025332">
    <property type="entry name" value="DUF4238"/>
</dbReference>
<dbReference type="RefSeq" id="WP_015333106.1">
    <property type="nucleotide sequence ID" value="NC_020054.1"/>
</dbReference>
<dbReference type="EMBL" id="HE796683">
    <property type="protein sequence ID" value="CCH02007.1"/>
    <property type="molecule type" value="Genomic_DNA"/>
</dbReference>
<evidence type="ECO:0000313" key="1">
    <source>
        <dbReference type="EMBL" id="CCH02007.1"/>
    </source>
</evidence>
<evidence type="ECO:0008006" key="3">
    <source>
        <dbReference type="Google" id="ProtNLM"/>
    </source>
</evidence>
<dbReference type="KEGG" id="fae:FAES_4007"/>
<proteinExistence type="predicted"/>
<dbReference type="eggNOG" id="ENOG503365H">
    <property type="taxonomic scope" value="Bacteria"/>
</dbReference>
<accession>I0KD04</accession>
<organism evidence="1 2">
    <name type="scientific">Fibrella aestuarina BUZ 2</name>
    <dbReference type="NCBI Taxonomy" id="1166018"/>
    <lineage>
        <taxon>Bacteria</taxon>
        <taxon>Pseudomonadati</taxon>
        <taxon>Bacteroidota</taxon>
        <taxon>Cytophagia</taxon>
        <taxon>Cytophagales</taxon>
        <taxon>Spirosomataceae</taxon>
        <taxon>Fibrella</taxon>
    </lineage>
</organism>
<dbReference type="Pfam" id="PF14022">
    <property type="entry name" value="DUF4238"/>
    <property type="match status" value="1"/>
</dbReference>
<sequence length="332" mass="38371">MNPPKNQHYLPQVYLKQFVNSQHKLYTLVIKAHARAPQAKEASPKSTGCAPDYFTLTSEQSQRRLGITDPYIVEKRYNAVAENKYGRLIPRLLKKPESITGEEAYNLLFSLLSFKHRNPVHRYAVSDPQRMRAAFIHSLDEVNHQRSSIEPLLKEEGSNWAEFLKDGAKRFETWITDPATPLEIQVSNFIRAYEQDGTAIHQVTKSLLTRRWFLLHTAASLPFISSDNPGFCVDWEDQVRNLGFNQSKVFFFPLTPRFVLCIRIDQTEPFISNCKRVWSQFASPVQVAAINRCSFVNSYQRVIGQDRLALVSVWHDMCQHWPHLLEGIRSSH</sequence>
<evidence type="ECO:0000313" key="2">
    <source>
        <dbReference type="Proteomes" id="UP000011058"/>
    </source>
</evidence>
<gene>
    <name evidence="1" type="ORF">FAES_4007</name>
</gene>
<dbReference type="Proteomes" id="UP000011058">
    <property type="component" value="Chromosome"/>
</dbReference>